<dbReference type="PANTHER" id="PTHR11778">
    <property type="entry name" value="SERYL-TRNA SYNTHETASE"/>
    <property type="match status" value="1"/>
</dbReference>
<keyword evidence="5" id="KW-0067">ATP-binding</keyword>
<dbReference type="GO" id="GO:0004828">
    <property type="term" value="F:serine-tRNA ligase activity"/>
    <property type="evidence" value="ECO:0007669"/>
    <property type="project" value="UniProtKB-EC"/>
</dbReference>
<dbReference type="GO" id="GO:0006434">
    <property type="term" value="P:seryl-tRNA aminoacylation"/>
    <property type="evidence" value="ECO:0007669"/>
    <property type="project" value="InterPro"/>
</dbReference>
<dbReference type="EC" id="6.1.1.11" evidence="2"/>
<dbReference type="AlphaFoldDB" id="A0A8S1D0H7"/>
<sequence length="422" mass="47612">MLSSDSIFIGKLARRSSAVANRCLRRWTSSLLRPGAELNTKYICDPTNADEIEKNIKLRKCDGDIRLVHQLFHEWQNTLSDKIRLQFEEEALKIPNRTLEHREENKCLKISGHQKPDTKPLADVAKKHGWCRTNNLGNFVGPRGYYFFGELVDLQQALVNVVIQTLLKKNFQLVSVPDILPAEAIENCGMPTRGERTQVFRLDERHGNDLCLSGTAEMGLGARFMDTTIAREKLPLKVAAISRCFRAETGNVGEEKGIYRVYQFTKVEMFALTPGDIQSSQTVQNEFVSIQTQLNESLGLHFRLLDMASDELGKPAMRKVDLEAWMPGRRMWGELSSCSDCGDYQSRRLNIREAESGSFVHTVNGTALAVPRTLMALVETHQTPEGTVVVPEILRSELDREVLGASPEKMTHGKYIRSYDGN</sequence>
<dbReference type="GO" id="GO:0005524">
    <property type="term" value="F:ATP binding"/>
    <property type="evidence" value="ECO:0007669"/>
    <property type="project" value="UniProtKB-KW"/>
</dbReference>
<evidence type="ECO:0000256" key="4">
    <source>
        <dbReference type="ARBA" id="ARBA00022741"/>
    </source>
</evidence>
<evidence type="ECO:0000256" key="7">
    <source>
        <dbReference type="ARBA" id="ARBA00031113"/>
    </source>
</evidence>
<keyword evidence="10" id="KW-1185">Reference proteome</keyword>
<dbReference type="InterPro" id="IPR002317">
    <property type="entry name" value="Ser-tRNA-ligase_type_1"/>
</dbReference>
<evidence type="ECO:0000256" key="6">
    <source>
        <dbReference type="ARBA" id="ARBA00023146"/>
    </source>
</evidence>
<evidence type="ECO:0000256" key="5">
    <source>
        <dbReference type="ARBA" id="ARBA00022840"/>
    </source>
</evidence>
<proteinExistence type="inferred from homology"/>
<evidence type="ECO:0000313" key="10">
    <source>
        <dbReference type="Proteomes" id="UP000494165"/>
    </source>
</evidence>
<name>A0A8S1D0H7_9INSE</name>
<evidence type="ECO:0000313" key="9">
    <source>
        <dbReference type="EMBL" id="CAB3376542.1"/>
    </source>
</evidence>
<dbReference type="InterPro" id="IPR006195">
    <property type="entry name" value="aa-tRNA-synth_II"/>
</dbReference>
<gene>
    <name evidence="9" type="ORF">CLODIP_2_CD06028</name>
</gene>
<dbReference type="EMBL" id="CADEPI010000129">
    <property type="protein sequence ID" value="CAB3376542.1"/>
    <property type="molecule type" value="Genomic_DNA"/>
</dbReference>
<dbReference type="Gene3D" id="3.30.930.10">
    <property type="entry name" value="Bira Bifunctional Protein, Domain 2"/>
    <property type="match status" value="1"/>
</dbReference>
<organism evidence="9 10">
    <name type="scientific">Cloeon dipterum</name>
    <dbReference type="NCBI Taxonomy" id="197152"/>
    <lineage>
        <taxon>Eukaryota</taxon>
        <taxon>Metazoa</taxon>
        <taxon>Ecdysozoa</taxon>
        <taxon>Arthropoda</taxon>
        <taxon>Hexapoda</taxon>
        <taxon>Insecta</taxon>
        <taxon>Pterygota</taxon>
        <taxon>Palaeoptera</taxon>
        <taxon>Ephemeroptera</taxon>
        <taxon>Pisciforma</taxon>
        <taxon>Baetidae</taxon>
        <taxon>Cloeon</taxon>
    </lineage>
</organism>
<comment type="caution">
    <text evidence="9">The sequence shown here is derived from an EMBL/GenBank/DDBJ whole genome shotgun (WGS) entry which is preliminary data.</text>
</comment>
<evidence type="ECO:0000256" key="3">
    <source>
        <dbReference type="ARBA" id="ARBA00022598"/>
    </source>
</evidence>
<dbReference type="InterPro" id="IPR045864">
    <property type="entry name" value="aa-tRNA-synth_II/BPL/LPL"/>
</dbReference>
<evidence type="ECO:0000259" key="8">
    <source>
        <dbReference type="PROSITE" id="PS50862"/>
    </source>
</evidence>
<dbReference type="Pfam" id="PF00587">
    <property type="entry name" value="tRNA-synt_2b"/>
    <property type="match status" value="1"/>
</dbReference>
<accession>A0A8S1D0H7</accession>
<keyword evidence="4" id="KW-0547">Nucleotide-binding</keyword>
<protein>
    <recommendedName>
        <fullName evidence="2">serine--tRNA ligase</fullName>
        <ecNumber evidence="2">6.1.1.11</ecNumber>
    </recommendedName>
    <alternativeName>
        <fullName evidence="7">Seryl-tRNA synthetase</fullName>
    </alternativeName>
</protein>
<dbReference type="PRINTS" id="PR00981">
    <property type="entry name" value="TRNASYNTHSER"/>
</dbReference>
<evidence type="ECO:0000256" key="2">
    <source>
        <dbReference type="ARBA" id="ARBA00012840"/>
    </source>
</evidence>
<dbReference type="SUPFAM" id="SSF55681">
    <property type="entry name" value="Class II aaRS and biotin synthetases"/>
    <property type="match status" value="1"/>
</dbReference>
<reference evidence="9 10" key="1">
    <citation type="submission" date="2020-04" db="EMBL/GenBank/DDBJ databases">
        <authorList>
            <person name="Alioto T."/>
            <person name="Alioto T."/>
            <person name="Gomez Garrido J."/>
        </authorList>
    </citation>
    <scope>NUCLEOTIDE SEQUENCE [LARGE SCALE GENOMIC DNA]</scope>
</reference>
<keyword evidence="6" id="KW-0030">Aminoacyl-tRNA synthetase</keyword>
<keyword evidence="3" id="KW-0436">Ligase</keyword>
<evidence type="ECO:0000256" key="1">
    <source>
        <dbReference type="ARBA" id="ARBA00010728"/>
    </source>
</evidence>
<comment type="similarity">
    <text evidence="1">Belongs to the class-II aminoacyl-tRNA synthetase family. Type-1 seryl-tRNA synthetase subfamily.</text>
</comment>
<dbReference type="Proteomes" id="UP000494165">
    <property type="component" value="Unassembled WGS sequence"/>
</dbReference>
<dbReference type="InterPro" id="IPR002314">
    <property type="entry name" value="aa-tRNA-synt_IIb"/>
</dbReference>
<feature type="domain" description="Aminoacyl-transfer RNA synthetases class-II family profile" evidence="8">
    <location>
        <begin position="117"/>
        <end position="391"/>
    </location>
</feature>
<dbReference type="PROSITE" id="PS50862">
    <property type="entry name" value="AA_TRNA_LIGASE_II"/>
    <property type="match status" value="1"/>
</dbReference>
<dbReference type="OrthoDB" id="10264585at2759"/>